<keyword evidence="8 10" id="KW-0472">Membrane</keyword>
<dbReference type="EMBL" id="JAFMYU010000009">
    <property type="protein sequence ID" value="MBO0931987.1"/>
    <property type="molecule type" value="Genomic_DNA"/>
</dbReference>
<evidence type="ECO:0000256" key="10">
    <source>
        <dbReference type="SAM" id="Phobius"/>
    </source>
</evidence>
<evidence type="ECO:0000256" key="6">
    <source>
        <dbReference type="ARBA" id="ARBA00022692"/>
    </source>
</evidence>
<feature type="transmembrane region" description="Helical" evidence="10">
    <location>
        <begin position="398"/>
        <end position="420"/>
    </location>
</feature>
<keyword evidence="5" id="KW-0762">Sugar transport</keyword>
<feature type="transmembrane region" description="Helical" evidence="10">
    <location>
        <begin position="263"/>
        <end position="285"/>
    </location>
</feature>
<dbReference type="InterPro" id="IPR003663">
    <property type="entry name" value="Sugar/inositol_transpt"/>
</dbReference>
<feature type="transmembrane region" description="Helical" evidence="10">
    <location>
        <begin position="305"/>
        <end position="326"/>
    </location>
</feature>
<dbReference type="PROSITE" id="PS00216">
    <property type="entry name" value="SUGAR_TRANSPORT_1"/>
    <property type="match status" value="2"/>
</dbReference>
<evidence type="ECO:0000256" key="8">
    <source>
        <dbReference type="ARBA" id="ARBA00023136"/>
    </source>
</evidence>
<dbReference type="Gene3D" id="1.20.1250.20">
    <property type="entry name" value="MFS general substrate transporter like domains"/>
    <property type="match status" value="2"/>
</dbReference>
<dbReference type="PANTHER" id="PTHR48020">
    <property type="entry name" value="PROTON MYO-INOSITOL COTRANSPORTER"/>
    <property type="match status" value="1"/>
</dbReference>
<evidence type="ECO:0000256" key="1">
    <source>
        <dbReference type="ARBA" id="ARBA00004651"/>
    </source>
</evidence>
<protein>
    <submittedName>
        <fullName evidence="12">Sugar porter family MFS transporter</fullName>
    </submittedName>
</protein>
<dbReference type="SUPFAM" id="SSF103473">
    <property type="entry name" value="MFS general substrate transporter"/>
    <property type="match status" value="1"/>
</dbReference>
<evidence type="ECO:0000256" key="3">
    <source>
        <dbReference type="ARBA" id="ARBA00022448"/>
    </source>
</evidence>
<gene>
    <name evidence="12" type="ORF">J2I48_13335</name>
</gene>
<dbReference type="NCBIfam" id="TIGR00879">
    <property type="entry name" value="SP"/>
    <property type="match status" value="1"/>
</dbReference>
<feature type="transmembrane region" description="Helical" evidence="10">
    <location>
        <begin position="363"/>
        <end position="386"/>
    </location>
</feature>
<feature type="domain" description="Major facilitator superfamily (MFS) profile" evidence="11">
    <location>
        <begin position="26"/>
        <end position="451"/>
    </location>
</feature>
<feature type="transmembrane region" description="Helical" evidence="10">
    <location>
        <begin position="121"/>
        <end position="139"/>
    </location>
</feature>
<evidence type="ECO:0000256" key="9">
    <source>
        <dbReference type="RuleBase" id="RU003346"/>
    </source>
</evidence>
<reference evidence="12 13" key="1">
    <citation type="submission" date="2021-03" db="EMBL/GenBank/DDBJ databases">
        <title>Fibrella sp. HMF5036 genome sequencing and assembly.</title>
        <authorList>
            <person name="Kang H."/>
            <person name="Kim H."/>
            <person name="Bae S."/>
            <person name="Joh K."/>
        </authorList>
    </citation>
    <scope>NUCLEOTIDE SEQUENCE [LARGE SCALE GENOMIC DNA]</scope>
    <source>
        <strain evidence="12 13">HMF5036</strain>
    </source>
</reference>
<feature type="transmembrane region" description="Helical" evidence="10">
    <location>
        <begin position="151"/>
        <end position="173"/>
    </location>
</feature>
<dbReference type="FunFam" id="1.20.1250.20:FF:000218">
    <property type="entry name" value="facilitated trehalose transporter Tret1"/>
    <property type="match status" value="1"/>
</dbReference>
<feature type="transmembrane region" description="Helical" evidence="10">
    <location>
        <begin position="60"/>
        <end position="81"/>
    </location>
</feature>
<feature type="transmembrane region" description="Helical" evidence="10">
    <location>
        <begin position="333"/>
        <end position="351"/>
    </location>
</feature>
<feature type="transmembrane region" description="Helical" evidence="10">
    <location>
        <begin position="21"/>
        <end position="48"/>
    </location>
</feature>
<evidence type="ECO:0000256" key="4">
    <source>
        <dbReference type="ARBA" id="ARBA00022475"/>
    </source>
</evidence>
<dbReference type="InterPro" id="IPR005829">
    <property type="entry name" value="Sugar_transporter_CS"/>
</dbReference>
<evidence type="ECO:0000256" key="5">
    <source>
        <dbReference type="ARBA" id="ARBA00022597"/>
    </source>
</evidence>
<dbReference type="AlphaFoldDB" id="A0A939JWJ8"/>
<dbReference type="InterPro" id="IPR020846">
    <property type="entry name" value="MFS_dom"/>
</dbReference>
<dbReference type="InterPro" id="IPR050814">
    <property type="entry name" value="Myo-inositol_Transporter"/>
</dbReference>
<dbReference type="Proteomes" id="UP000664795">
    <property type="component" value="Unassembled WGS sequence"/>
</dbReference>
<keyword evidence="7 10" id="KW-1133">Transmembrane helix</keyword>
<dbReference type="Pfam" id="PF00083">
    <property type="entry name" value="Sugar_tr"/>
    <property type="match status" value="1"/>
</dbReference>
<feature type="transmembrane region" description="Helical" evidence="10">
    <location>
        <begin position="185"/>
        <end position="202"/>
    </location>
</feature>
<keyword evidence="3 9" id="KW-0813">Transport</keyword>
<evidence type="ECO:0000256" key="2">
    <source>
        <dbReference type="ARBA" id="ARBA00010992"/>
    </source>
</evidence>
<dbReference type="RefSeq" id="WP_207335955.1">
    <property type="nucleotide sequence ID" value="NZ_JAFMYU010000009.1"/>
</dbReference>
<comment type="similarity">
    <text evidence="2 9">Belongs to the major facilitator superfamily. Sugar transporter (TC 2.A.1.1) family.</text>
</comment>
<evidence type="ECO:0000256" key="7">
    <source>
        <dbReference type="ARBA" id="ARBA00022989"/>
    </source>
</evidence>
<evidence type="ECO:0000313" key="12">
    <source>
        <dbReference type="EMBL" id="MBO0931987.1"/>
    </source>
</evidence>
<keyword evidence="6 10" id="KW-0812">Transmembrane</keyword>
<dbReference type="PROSITE" id="PS50850">
    <property type="entry name" value="MFS"/>
    <property type="match status" value="1"/>
</dbReference>
<dbReference type="GO" id="GO:0022857">
    <property type="term" value="F:transmembrane transporter activity"/>
    <property type="evidence" value="ECO:0007669"/>
    <property type="project" value="InterPro"/>
</dbReference>
<name>A0A939JWJ8_9BACT</name>
<sequence length="474" mass="50937">MASSVQPTTSSAIRSSSYNRSFVLTVSLIASLGGFMFGFDLGVITGVIPFIKRQFALDGFALGWVVAIFEIGCMVGTFLTADMADRLGRKKSLQLTALSFLVSTVGVALATGPLSIAGWRLAQGIGVGAASVLSPMYIAELAPAAIRGRLVALNQFTIIAGILAATLACYAFGDPAQLDSWRWMFGSALLPSVVFVLALLLIPESPRWLVKMGRTDAAIQVLRKLMPETQIRIELADIQSAMPQSESAAVLRLGTWKALGSPVVLPVLLVGIGLAVLQQFCGANNVTGYLQLIFEKAGISIKDGLLNAVFVMLVFLVFTVLAIVLIDRLGRRRLMLVGTFLMAVSLLLLAWSFSNDTVDGRLVLLFVMVYIGTFAFTLGPVVWVLLSELFPLSVRGKALSLCSGVLWLSTFLVVLVSPSLLRLSPVINFLLFAGLNIIGFGFVWRYVPETKGKTLEELESIVAGKHLGEIRATT</sequence>
<evidence type="ECO:0000259" key="11">
    <source>
        <dbReference type="PROSITE" id="PS50850"/>
    </source>
</evidence>
<comment type="caution">
    <text evidence="12">The sequence shown here is derived from an EMBL/GenBank/DDBJ whole genome shotgun (WGS) entry which is preliminary data.</text>
</comment>
<comment type="subcellular location">
    <subcellularLocation>
        <location evidence="1">Cell membrane</location>
        <topology evidence="1">Multi-pass membrane protein</topology>
    </subcellularLocation>
</comment>
<dbReference type="GO" id="GO:0005886">
    <property type="term" value="C:plasma membrane"/>
    <property type="evidence" value="ECO:0007669"/>
    <property type="project" value="UniProtKB-SubCell"/>
</dbReference>
<dbReference type="PANTHER" id="PTHR48020:SF12">
    <property type="entry name" value="PROTON MYO-INOSITOL COTRANSPORTER"/>
    <property type="match status" value="1"/>
</dbReference>
<keyword evidence="4" id="KW-1003">Cell membrane</keyword>
<evidence type="ECO:0000313" key="13">
    <source>
        <dbReference type="Proteomes" id="UP000664795"/>
    </source>
</evidence>
<keyword evidence="13" id="KW-1185">Reference proteome</keyword>
<accession>A0A939JWJ8</accession>
<proteinExistence type="inferred from homology"/>
<dbReference type="PRINTS" id="PR00171">
    <property type="entry name" value="SUGRTRNSPORT"/>
</dbReference>
<feature type="transmembrane region" description="Helical" evidence="10">
    <location>
        <begin position="426"/>
        <end position="447"/>
    </location>
</feature>
<dbReference type="InterPro" id="IPR005828">
    <property type="entry name" value="MFS_sugar_transport-like"/>
</dbReference>
<organism evidence="12 13">
    <name type="scientific">Fibrella aquatilis</name>
    <dbReference type="NCBI Taxonomy" id="2817059"/>
    <lineage>
        <taxon>Bacteria</taxon>
        <taxon>Pseudomonadati</taxon>
        <taxon>Bacteroidota</taxon>
        <taxon>Cytophagia</taxon>
        <taxon>Cytophagales</taxon>
        <taxon>Spirosomataceae</taxon>
        <taxon>Fibrella</taxon>
    </lineage>
</organism>
<feature type="transmembrane region" description="Helical" evidence="10">
    <location>
        <begin position="93"/>
        <end position="115"/>
    </location>
</feature>
<dbReference type="InterPro" id="IPR036259">
    <property type="entry name" value="MFS_trans_sf"/>
</dbReference>